<dbReference type="Proteomes" id="UP001612812">
    <property type="component" value="Unassembled WGS sequence"/>
</dbReference>
<dbReference type="Gene3D" id="3.30.465.10">
    <property type="match status" value="1"/>
</dbReference>
<dbReference type="InterPro" id="IPR006094">
    <property type="entry name" value="Oxid_FAD_bind_N"/>
</dbReference>
<keyword evidence="3" id="KW-0560">Oxidoreductase</keyword>
<evidence type="ECO:0000256" key="4">
    <source>
        <dbReference type="SAM" id="MobiDB-lite"/>
    </source>
</evidence>
<feature type="domain" description="FAD-binding PCMH-type" evidence="5">
    <location>
        <begin position="38"/>
        <end position="295"/>
    </location>
</feature>
<dbReference type="SUPFAM" id="SSF56176">
    <property type="entry name" value="FAD-binding/transporter-associated domain-like"/>
    <property type="match status" value="1"/>
</dbReference>
<reference evidence="6 7" key="1">
    <citation type="submission" date="2024-10" db="EMBL/GenBank/DDBJ databases">
        <title>The Natural Products Discovery Center: Release of the First 8490 Sequenced Strains for Exploring Actinobacteria Biosynthetic Diversity.</title>
        <authorList>
            <person name="Kalkreuter E."/>
            <person name="Kautsar S.A."/>
            <person name="Yang D."/>
            <person name="Bader C.D."/>
            <person name="Teijaro C.N."/>
            <person name="Fluegel L."/>
            <person name="Davis C.M."/>
            <person name="Simpson J.R."/>
            <person name="Lauterbach L."/>
            <person name="Steele A.D."/>
            <person name="Gui C."/>
            <person name="Meng S."/>
            <person name="Li G."/>
            <person name="Viehrig K."/>
            <person name="Ye F."/>
            <person name="Su P."/>
            <person name="Kiefer A.F."/>
            <person name="Nichols A."/>
            <person name="Cepeda A.J."/>
            <person name="Yan W."/>
            <person name="Fan B."/>
            <person name="Jiang Y."/>
            <person name="Adhikari A."/>
            <person name="Zheng C.-J."/>
            <person name="Schuster L."/>
            <person name="Cowan T.M."/>
            <person name="Smanski M.J."/>
            <person name="Chevrette M.G."/>
            <person name="De Carvalho L.P.S."/>
            <person name="Shen B."/>
        </authorList>
    </citation>
    <scope>NUCLEOTIDE SEQUENCE [LARGE SCALE GENOMIC DNA]</scope>
    <source>
        <strain evidence="6 7">NPDC049845</strain>
    </source>
</reference>
<gene>
    <name evidence="6" type="ORF">ACIBP4_02780</name>
</gene>
<dbReference type="InterPro" id="IPR016164">
    <property type="entry name" value="FAD-linked_Oxase-like_C"/>
</dbReference>
<sequence>MAAAARSTDRPGALDITRKLAEICGPPFARFAGPADEVAGRTARWVAVPGGPHAAAEVLRLAAAHDLTVVPRGAGTKIDWGAAPGQVDILLDTGRLAGVWHEPQAAAVAEIGAGTPLRAVQAALGRTGRRLPVDAPSPGATLGGVLAADEAGPLRHRHGSPCAQLVGVRYLDADGELVSVGESGTERLGRAAPAGAFDIGGGALAGGGPPGGGPLGEGSLGGVGSSARGGPLGGGSVGGGASAGGGPLVFGGAGAGGDAVLGRGDLPGLDVARLLCGSQGGLGVLVSATMRVQALPAGRLWVSRPVWTPLEVHDLVRAVLAAGVEPAAVELDLPVPVPLPRRRIPASHPSVAGRPDHPAVTGRPAAGSLVVLLEGGPADVTERAERLTAVLGAEAVVNHHAPEWWGRYPFAPGDTALRIEVPINDLHAAVYALRDAAGTPVPVRGSAGIGTVHAALPGALPPARVASILTAVRSVLIARQGRCVVVAAPAPVRHAVDLWGELPALPRLRSAKAHLDPHHRLAPGRLPGGL</sequence>
<evidence type="ECO:0000259" key="5">
    <source>
        <dbReference type="PROSITE" id="PS51387"/>
    </source>
</evidence>
<dbReference type="Gene3D" id="3.30.43.10">
    <property type="entry name" value="Uridine Diphospho-n-acetylenolpyruvylglucosamine Reductase, domain 2"/>
    <property type="match status" value="1"/>
</dbReference>
<evidence type="ECO:0000256" key="2">
    <source>
        <dbReference type="ARBA" id="ARBA00022827"/>
    </source>
</evidence>
<name>A0ABW7ZED1_9ACTN</name>
<dbReference type="PROSITE" id="PS51387">
    <property type="entry name" value="FAD_PCMH"/>
    <property type="match status" value="1"/>
</dbReference>
<dbReference type="InterPro" id="IPR016166">
    <property type="entry name" value="FAD-bd_PCMH"/>
</dbReference>
<dbReference type="InterPro" id="IPR036318">
    <property type="entry name" value="FAD-bd_PCMH-like_sf"/>
</dbReference>
<proteinExistence type="predicted"/>
<keyword evidence="2" id="KW-0274">FAD</keyword>
<feature type="compositionally biased region" description="Gly residues" evidence="4">
    <location>
        <begin position="203"/>
        <end position="224"/>
    </location>
</feature>
<evidence type="ECO:0000313" key="7">
    <source>
        <dbReference type="Proteomes" id="UP001612812"/>
    </source>
</evidence>
<keyword evidence="7" id="KW-1185">Reference proteome</keyword>
<dbReference type="PANTHER" id="PTHR11748">
    <property type="entry name" value="D-LACTATE DEHYDROGENASE"/>
    <property type="match status" value="1"/>
</dbReference>
<evidence type="ECO:0000256" key="1">
    <source>
        <dbReference type="ARBA" id="ARBA00022630"/>
    </source>
</evidence>
<dbReference type="InterPro" id="IPR016167">
    <property type="entry name" value="FAD-bd_PCMH_sub1"/>
</dbReference>
<dbReference type="SUPFAM" id="SSF55103">
    <property type="entry name" value="FAD-linked oxidases, C-terminal domain"/>
    <property type="match status" value="1"/>
</dbReference>
<comment type="caution">
    <text evidence="6">The sequence shown here is derived from an EMBL/GenBank/DDBJ whole genome shotgun (WGS) entry which is preliminary data.</text>
</comment>
<evidence type="ECO:0000313" key="6">
    <source>
        <dbReference type="EMBL" id="MFI7261220.1"/>
    </source>
</evidence>
<dbReference type="Pfam" id="PF01565">
    <property type="entry name" value="FAD_binding_4"/>
    <property type="match status" value="1"/>
</dbReference>
<dbReference type="PANTHER" id="PTHR11748:SF103">
    <property type="entry name" value="GLYCOLATE OXIDASE SUBUNIT GLCE"/>
    <property type="match status" value="1"/>
</dbReference>
<dbReference type="InterPro" id="IPR016169">
    <property type="entry name" value="FAD-bd_PCMH_sub2"/>
</dbReference>
<protein>
    <submittedName>
        <fullName evidence="6">FAD-binding oxidoreductase</fullName>
    </submittedName>
</protein>
<keyword evidence="1" id="KW-0285">Flavoprotein</keyword>
<accession>A0ABW7ZED1</accession>
<feature type="region of interest" description="Disordered" evidence="4">
    <location>
        <begin position="203"/>
        <end position="227"/>
    </location>
</feature>
<evidence type="ECO:0000256" key="3">
    <source>
        <dbReference type="ARBA" id="ARBA00023002"/>
    </source>
</evidence>
<dbReference type="EMBL" id="JBITLE010000001">
    <property type="protein sequence ID" value="MFI7261220.1"/>
    <property type="molecule type" value="Genomic_DNA"/>
</dbReference>
<organism evidence="6 7">
    <name type="scientific">Micromonospora maritima</name>
    <dbReference type="NCBI Taxonomy" id="986711"/>
    <lineage>
        <taxon>Bacteria</taxon>
        <taxon>Bacillati</taxon>
        <taxon>Actinomycetota</taxon>
        <taxon>Actinomycetes</taxon>
        <taxon>Micromonosporales</taxon>
        <taxon>Micromonosporaceae</taxon>
        <taxon>Micromonospora</taxon>
    </lineage>
</organism>
<dbReference type="RefSeq" id="WP_396753960.1">
    <property type="nucleotide sequence ID" value="NZ_JBITLA010000002.1"/>
</dbReference>